<dbReference type="EMBL" id="LGUB01000002">
    <property type="protein sequence ID" value="KRH95263.1"/>
    <property type="molecule type" value="Genomic_DNA"/>
</dbReference>
<dbReference type="Proteomes" id="UP000051530">
    <property type="component" value="Unassembled WGS sequence"/>
</dbReference>
<protein>
    <submittedName>
        <fullName evidence="1">Uncharacterized protein</fullName>
    </submittedName>
</protein>
<organism evidence="1 2">
    <name type="scientific">Pseudoloma neurophilia</name>
    <dbReference type="NCBI Taxonomy" id="146866"/>
    <lineage>
        <taxon>Eukaryota</taxon>
        <taxon>Fungi</taxon>
        <taxon>Fungi incertae sedis</taxon>
        <taxon>Microsporidia</taxon>
        <taxon>Pseudoloma</taxon>
    </lineage>
</organism>
<name>A0A0R0M788_9MICR</name>
<reference evidence="1 2" key="1">
    <citation type="submission" date="2015-07" db="EMBL/GenBank/DDBJ databases">
        <title>The genome of Pseudoloma neurophilia, a relevant intracellular parasite of the zebrafish.</title>
        <authorList>
            <person name="Ndikumana S."/>
            <person name="Pelin A."/>
            <person name="Sanders J."/>
            <person name="Corradi N."/>
        </authorList>
    </citation>
    <scope>NUCLEOTIDE SEQUENCE [LARGE SCALE GENOMIC DNA]</scope>
    <source>
        <strain evidence="1 2">MK1</strain>
    </source>
</reference>
<dbReference type="AlphaFoldDB" id="A0A0R0M788"/>
<gene>
    <name evidence="1" type="ORF">M153_1100062203</name>
</gene>
<keyword evidence="2" id="KW-1185">Reference proteome</keyword>
<sequence>MILSVYFMNFFQQHKFSLKNYHSHNQIRKQMRKEQSGLLVYFMKNN</sequence>
<evidence type="ECO:0000313" key="1">
    <source>
        <dbReference type="EMBL" id="KRH95263.1"/>
    </source>
</evidence>
<accession>A0A0R0M788</accession>
<comment type="caution">
    <text evidence="1">The sequence shown here is derived from an EMBL/GenBank/DDBJ whole genome shotgun (WGS) entry which is preliminary data.</text>
</comment>
<proteinExistence type="predicted"/>
<dbReference type="VEuPathDB" id="MicrosporidiaDB:M153_1100062203"/>
<evidence type="ECO:0000313" key="2">
    <source>
        <dbReference type="Proteomes" id="UP000051530"/>
    </source>
</evidence>